<evidence type="ECO:0000313" key="3">
    <source>
        <dbReference type="Proteomes" id="UP000002696"/>
    </source>
</evidence>
<gene>
    <name evidence="2" type="ordered locus">Bresu_0669</name>
</gene>
<evidence type="ECO:0008006" key="4">
    <source>
        <dbReference type="Google" id="ProtNLM"/>
    </source>
</evidence>
<keyword evidence="1" id="KW-1133">Transmembrane helix</keyword>
<feature type="transmembrane region" description="Helical" evidence="1">
    <location>
        <begin position="79"/>
        <end position="102"/>
    </location>
</feature>
<dbReference type="EMBL" id="CP002102">
    <property type="protein sequence ID" value="ADK99983.1"/>
    <property type="molecule type" value="Genomic_DNA"/>
</dbReference>
<feature type="transmembrane region" description="Helical" evidence="1">
    <location>
        <begin position="44"/>
        <end position="67"/>
    </location>
</feature>
<dbReference type="AlphaFoldDB" id="D9QLC8"/>
<feature type="transmembrane region" description="Helical" evidence="1">
    <location>
        <begin position="114"/>
        <end position="139"/>
    </location>
</feature>
<sequence length="142" mass="15064">MSMEMRVSEHPLRRYGALMAVCMLAGAIAGGVSAAFGDRSGAGPIIVAASVGLAMAAVLWVCARWWRGLDEAAQEAHKWAWWWGSTFGLAIGTVALFTLAYGTPSVLTAAPDDLLLGGAALIGLAQTLGYSIAWAVWWLQRR</sequence>
<keyword evidence="1" id="KW-0812">Transmembrane</keyword>
<dbReference type="eggNOG" id="ENOG5033C4B">
    <property type="taxonomic scope" value="Bacteria"/>
</dbReference>
<organism evidence="2 3">
    <name type="scientific">Brevundimonas subvibrioides (strain ATCC 15264 / DSM 4735 / LMG 14903 / NBRC 16000 / CB 81)</name>
    <name type="common">Caulobacter subvibrioides</name>
    <dbReference type="NCBI Taxonomy" id="633149"/>
    <lineage>
        <taxon>Bacteria</taxon>
        <taxon>Pseudomonadati</taxon>
        <taxon>Pseudomonadota</taxon>
        <taxon>Alphaproteobacteria</taxon>
        <taxon>Caulobacterales</taxon>
        <taxon>Caulobacteraceae</taxon>
        <taxon>Brevundimonas</taxon>
    </lineage>
</organism>
<protein>
    <recommendedName>
        <fullName evidence="4">Transmembrane protein</fullName>
    </recommendedName>
</protein>
<proteinExistence type="predicted"/>
<dbReference type="KEGG" id="bsb:Bresu_0669"/>
<evidence type="ECO:0000313" key="2">
    <source>
        <dbReference type="EMBL" id="ADK99983.1"/>
    </source>
</evidence>
<name>D9QLC8_BRESC</name>
<dbReference type="STRING" id="633149.Bresu_0669"/>
<dbReference type="InParanoid" id="D9QLC8"/>
<keyword evidence="1" id="KW-0472">Membrane</keyword>
<dbReference type="Proteomes" id="UP000002696">
    <property type="component" value="Chromosome"/>
</dbReference>
<dbReference type="HOGENOM" id="CLU_143332_0_0_5"/>
<accession>D9QLC8</accession>
<keyword evidence="3" id="KW-1185">Reference proteome</keyword>
<reference evidence="3" key="1">
    <citation type="journal article" date="2011" name="J. Bacteriol.">
        <title>Genome sequences of eight morphologically diverse alphaproteobacteria.</title>
        <authorList>
            <consortium name="US DOE Joint Genome Institute"/>
            <person name="Brown P.J."/>
            <person name="Kysela D.T."/>
            <person name="Buechlein A."/>
            <person name="Hemmerich C."/>
            <person name="Brun Y.V."/>
        </authorList>
    </citation>
    <scope>NUCLEOTIDE SEQUENCE [LARGE SCALE GENOMIC DNA]</scope>
    <source>
        <strain evidence="3">ATCC 15264 / DSM 4735 / LMG 14903 / NBRC 16000 / CB 81</strain>
    </source>
</reference>
<evidence type="ECO:0000256" key="1">
    <source>
        <dbReference type="SAM" id="Phobius"/>
    </source>
</evidence>